<comment type="similarity">
    <text evidence="1">Belongs to the peptidase A24 family.</text>
</comment>
<keyword evidence="2" id="KW-0812">Transmembrane</keyword>
<dbReference type="Gene3D" id="1.20.120.1220">
    <property type="match status" value="1"/>
</dbReference>
<keyword evidence="2" id="KW-0472">Membrane</keyword>
<feature type="transmembrane region" description="Helical" evidence="2">
    <location>
        <begin position="43"/>
        <end position="64"/>
    </location>
</feature>
<proteinExistence type="inferred from homology"/>
<evidence type="ECO:0000313" key="5">
    <source>
        <dbReference type="Proteomes" id="UP000501421"/>
    </source>
</evidence>
<feature type="transmembrane region" description="Helical" evidence="2">
    <location>
        <begin position="85"/>
        <end position="107"/>
    </location>
</feature>
<organism evidence="4 5">
    <name type="scientific">Geobacillus subterraneus</name>
    <dbReference type="NCBI Taxonomy" id="129338"/>
    <lineage>
        <taxon>Bacteria</taxon>
        <taxon>Bacillati</taxon>
        <taxon>Bacillota</taxon>
        <taxon>Bacilli</taxon>
        <taxon>Bacillales</taxon>
        <taxon>Anoxybacillaceae</taxon>
        <taxon>Geobacillus</taxon>
    </lineage>
</organism>
<protein>
    <recommendedName>
        <fullName evidence="3">Prepilin type IV endopeptidase peptidase domain-containing protein</fullName>
    </recommendedName>
</protein>
<dbReference type="Proteomes" id="UP000501421">
    <property type="component" value="Plasmid pGspE55-1"/>
</dbReference>
<dbReference type="GO" id="GO:0004190">
    <property type="term" value="F:aspartic-type endopeptidase activity"/>
    <property type="evidence" value="ECO:0007669"/>
    <property type="project" value="InterPro"/>
</dbReference>
<evidence type="ECO:0000256" key="1">
    <source>
        <dbReference type="ARBA" id="ARBA00005801"/>
    </source>
</evidence>
<keyword evidence="5" id="KW-1185">Reference proteome</keyword>
<geneLocation type="plasmid" evidence="4 5">
    <name>pGspE55-1</name>
</geneLocation>
<dbReference type="PANTHER" id="PTHR30487">
    <property type="entry name" value="TYPE 4 PREPILIN-LIKE PROTEINS LEADER PEPTIDE-PROCESSING ENZYME"/>
    <property type="match status" value="1"/>
</dbReference>
<reference evidence="5" key="1">
    <citation type="journal article" date="2020" name="Microbiol. Resour. Announc.">
        <title>Complete Genome Sequence of Geobacillus sp. Strain E55-1, Isolated from Mine Geyser in Japan.</title>
        <authorList>
            <person name="Miyazaki K."/>
            <person name="Hase E."/>
            <person name="Tokito N."/>
        </authorList>
    </citation>
    <scope>NUCLEOTIDE SEQUENCE [LARGE SCALE GENOMIC DNA]</scope>
    <source>
        <strain evidence="5">E55-1</strain>
        <plasmid evidence="5">pGspE55-1</plasmid>
    </source>
</reference>
<dbReference type="GO" id="GO:0005886">
    <property type="term" value="C:plasma membrane"/>
    <property type="evidence" value="ECO:0007669"/>
    <property type="project" value="TreeGrafter"/>
</dbReference>
<dbReference type="Pfam" id="PF01478">
    <property type="entry name" value="Peptidase_A24"/>
    <property type="match status" value="1"/>
</dbReference>
<sequence>MRRMAKLLFLFLVSLAVVVGLHKAFYAWSRKLSYSYEWAQQSWALLVSGVILIFLFDRWVLPVFQPQALHSLTWGDMFRVLVDPSFLAFLVLVVVLTTISLIDYLYYEIPNEYNALVFVLGLAWAFSRSSSWGQALLASLVLFGLFFVLMVLTKGQLGAGDVKLVAGLGLFLGTSGILPFFVYSFLLAALVSVFLLMAKKKKRTDRLPFGPFLVAGFFLVFFG</sequence>
<dbReference type="InterPro" id="IPR050882">
    <property type="entry name" value="Prepilin_peptidase/N-MTase"/>
</dbReference>
<dbReference type="GO" id="GO:0006465">
    <property type="term" value="P:signal peptide processing"/>
    <property type="evidence" value="ECO:0007669"/>
    <property type="project" value="TreeGrafter"/>
</dbReference>
<feature type="transmembrane region" description="Helical" evidence="2">
    <location>
        <begin position="136"/>
        <end position="157"/>
    </location>
</feature>
<evidence type="ECO:0000259" key="3">
    <source>
        <dbReference type="Pfam" id="PF01478"/>
    </source>
</evidence>
<gene>
    <name evidence="4" type="ORF">GsuE55_37820</name>
</gene>
<name>A0A679FVE4_9BACL</name>
<feature type="domain" description="Prepilin type IV endopeptidase peptidase" evidence="3">
    <location>
        <begin position="90"/>
        <end position="192"/>
    </location>
</feature>
<keyword evidence="4" id="KW-0614">Plasmid</keyword>
<dbReference type="InterPro" id="IPR000045">
    <property type="entry name" value="Prepilin_IV_endopep_pep"/>
</dbReference>
<feature type="transmembrane region" description="Helical" evidence="2">
    <location>
        <begin position="205"/>
        <end position="222"/>
    </location>
</feature>
<evidence type="ECO:0000256" key="2">
    <source>
        <dbReference type="SAM" id="Phobius"/>
    </source>
</evidence>
<dbReference type="PANTHER" id="PTHR30487:SF0">
    <property type="entry name" value="PREPILIN LEADER PEPTIDASE_N-METHYLTRANSFERASE-RELATED"/>
    <property type="match status" value="1"/>
</dbReference>
<dbReference type="EMBL" id="AP022558">
    <property type="protein sequence ID" value="BBW98949.1"/>
    <property type="molecule type" value="Genomic_DNA"/>
</dbReference>
<keyword evidence="2" id="KW-1133">Transmembrane helix</keyword>
<dbReference type="AlphaFoldDB" id="A0A679FVE4"/>
<accession>A0A679FVE4</accession>
<evidence type="ECO:0000313" key="4">
    <source>
        <dbReference type="EMBL" id="BBW98949.1"/>
    </source>
</evidence>